<evidence type="ECO:0000313" key="2">
    <source>
        <dbReference type="Proteomes" id="UP000729290"/>
    </source>
</evidence>
<dbReference type="EMBL" id="JACSNV010000009">
    <property type="protein sequence ID" value="MBM6878053.1"/>
    <property type="molecule type" value="Genomic_DNA"/>
</dbReference>
<reference evidence="1 2" key="1">
    <citation type="journal article" date="2021" name="Sci. Rep.">
        <title>The distribution of antibiotic resistance genes in chicken gut microbiota commensals.</title>
        <authorList>
            <person name="Juricova H."/>
            <person name="Matiasovicova J."/>
            <person name="Kubasova T."/>
            <person name="Cejkova D."/>
            <person name="Rychlik I."/>
        </authorList>
    </citation>
    <scope>NUCLEOTIDE SEQUENCE [LARGE SCALE GENOMIC DNA]</scope>
    <source>
        <strain evidence="1 2">An431b</strain>
    </source>
</reference>
<protein>
    <submittedName>
        <fullName evidence="1">Pyridoxamine 5'-phosphate oxidase family protein</fullName>
    </submittedName>
</protein>
<accession>A0ABS2GBS0</accession>
<dbReference type="RefSeq" id="WP_205133731.1">
    <property type="nucleotide sequence ID" value="NZ_JACSNT010000008.1"/>
</dbReference>
<dbReference type="Gene3D" id="2.30.110.10">
    <property type="entry name" value="Electron Transport, Fmn-binding Protein, Chain A"/>
    <property type="match status" value="1"/>
</dbReference>
<dbReference type="SUPFAM" id="SSF50475">
    <property type="entry name" value="FMN-binding split barrel"/>
    <property type="match status" value="1"/>
</dbReference>
<dbReference type="InterPro" id="IPR012349">
    <property type="entry name" value="Split_barrel_FMN-bd"/>
</dbReference>
<dbReference type="PANTHER" id="PTHR34071:SF2">
    <property type="entry name" value="FLAVIN-NUCLEOTIDE-BINDING PROTEIN"/>
    <property type="match status" value="1"/>
</dbReference>
<evidence type="ECO:0000313" key="1">
    <source>
        <dbReference type="EMBL" id="MBM6878053.1"/>
    </source>
</evidence>
<gene>
    <name evidence="1" type="ORF">H9X83_07750</name>
</gene>
<name>A0ABS2GBS0_9FIRM</name>
<keyword evidence="2" id="KW-1185">Reference proteome</keyword>
<dbReference type="InterPro" id="IPR024747">
    <property type="entry name" value="Pyridox_Oxase-rel"/>
</dbReference>
<dbReference type="Proteomes" id="UP000729290">
    <property type="component" value="Unassembled WGS sequence"/>
</dbReference>
<dbReference type="Pfam" id="PF12900">
    <property type="entry name" value="Pyridox_ox_2"/>
    <property type="match status" value="1"/>
</dbReference>
<comment type="caution">
    <text evidence="1">The sequence shown here is derived from an EMBL/GenBank/DDBJ whole genome shotgun (WGS) entry which is preliminary data.</text>
</comment>
<sequence length="161" mass="18098">MSTEHTPLRRKDRAISEEEARRIIRESPYGVFITSDSDNLPYGVPVSHVLDGNSIYFHCALSGRKLENMAQNPNAAMTFVSQLRLDQEAFTVRYESAMAEGTAALVTDPEEKYHALVLICKQYAPDSFKDSDNYIRPKMGVTAVCRLDIARLSGKINKKPE</sequence>
<dbReference type="PANTHER" id="PTHR34071">
    <property type="entry name" value="5-NITROIMIDAZOLE ANTIBIOTICS RESISTANCE PROTEIN, NIMA-FAMILY-RELATED PROTEIN-RELATED"/>
    <property type="match status" value="1"/>
</dbReference>
<organism evidence="1 2">
    <name type="scientific">Anaerotignum lactatifermentans</name>
    <dbReference type="NCBI Taxonomy" id="160404"/>
    <lineage>
        <taxon>Bacteria</taxon>
        <taxon>Bacillati</taxon>
        <taxon>Bacillota</taxon>
        <taxon>Clostridia</taxon>
        <taxon>Lachnospirales</taxon>
        <taxon>Anaerotignaceae</taxon>
        <taxon>Anaerotignum</taxon>
    </lineage>
</organism>
<proteinExistence type="predicted"/>